<dbReference type="AlphaFoldDB" id="A0A4Y3PRP4"/>
<sequence length="86" mass="9707">METTNKECLGTYKVADWARVYASGKKVARWKSKTSEWFVANATGERRRVPDPGAILFACLFCVAVETPVRLDFGRESEHLLLRKSG</sequence>
<accession>A0A4Y3PRP4</accession>
<evidence type="ECO:0000313" key="2">
    <source>
        <dbReference type="Proteomes" id="UP000316882"/>
    </source>
</evidence>
<comment type="caution">
    <text evidence="1">The sequence shown here is derived from an EMBL/GenBank/DDBJ whole genome shotgun (WGS) entry which is preliminary data.</text>
</comment>
<keyword evidence="2" id="KW-1185">Reference proteome</keyword>
<gene>
    <name evidence="1" type="ORF">BPA01_25910</name>
</gene>
<reference evidence="1 2" key="1">
    <citation type="submission" date="2019-06" db="EMBL/GenBank/DDBJ databases">
        <title>Whole genome shotgun sequence of Brevibacillus parabrevis NBRC 12334.</title>
        <authorList>
            <person name="Hosoyama A."/>
            <person name="Uohara A."/>
            <person name="Ohji S."/>
            <person name="Ichikawa N."/>
        </authorList>
    </citation>
    <scope>NUCLEOTIDE SEQUENCE [LARGE SCALE GENOMIC DNA]</scope>
    <source>
        <strain evidence="1 2">NBRC 12334</strain>
    </source>
</reference>
<dbReference type="EMBL" id="BJMH01000011">
    <property type="protein sequence ID" value="GEB33011.1"/>
    <property type="molecule type" value="Genomic_DNA"/>
</dbReference>
<protein>
    <submittedName>
        <fullName evidence="1">Uncharacterized protein</fullName>
    </submittedName>
</protein>
<organism evidence="1 2">
    <name type="scientific">Brevibacillus parabrevis</name>
    <dbReference type="NCBI Taxonomy" id="54914"/>
    <lineage>
        <taxon>Bacteria</taxon>
        <taxon>Bacillati</taxon>
        <taxon>Bacillota</taxon>
        <taxon>Bacilli</taxon>
        <taxon>Bacillales</taxon>
        <taxon>Paenibacillaceae</taxon>
        <taxon>Brevibacillus</taxon>
    </lineage>
</organism>
<evidence type="ECO:0000313" key="1">
    <source>
        <dbReference type="EMBL" id="GEB33011.1"/>
    </source>
</evidence>
<name>A0A4Y3PRP4_BREPA</name>
<proteinExistence type="predicted"/>
<dbReference type="Proteomes" id="UP000316882">
    <property type="component" value="Unassembled WGS sequence"/>
</dbReference>